<sequence length="116" mass="13084">MIDKQLLGNYMSNSPLKGHNAARSPSRYLALHLRFEVDMVAYSLCEFGGGENEKKELQAYREIHFPLLIERLKNLKPVSPTELRKLGRCPLTPEEAALVLSALGFKHGTYIISGWV</sequence>
<dbReference type="AlphaFoldDB" id="A0AAP0N6R5"/>
<evidence type="ECO:0000256" key="2">
    <source>
        <dbReference type="ARBA" id="ARBA00022676"/>
    </source>
</evidence>
<evidence type="ECO:0000313" key="8">
    <source>
        <dbReference type="Proteomes" id="UP001415857"/>
    </source>
</evidence>
<gene>
    <name evidence="7" type="ORF">L1049_010001</name>
</gene>
<evidence type="ECO:0000256" key="1">
    <source>
        <dbReference type="ARBA" id="ARBA00007737"/>
    </source>
</evidence>
<comment type="similarity">
    <text evidence="1">Belongs to the glycosyltransferase GT106 family.</text>
</comment>
<dbReference type="InterPro" id="IPR019378">
    <property type="entry name" value="GDP-Fuc_O-FucTrfase"/>
</dbReference>
<name>A0AAP0N6R5_LIQFO</name>
<dbReference type="Proteomes" id="UP001415857">
    <property type="component" value="Unassembled WGS sequence"/>
</dbReference>
<keyword evidence="2" id="KW-0328">Glycosyltransferase</keyword>
<protein>
    <recommendedName>
        <fullName evidence="6">O-fucosyltransferase family protein</fullName>
    </recommendedName>
</protein>
<dbReference type="GO" id="GO:0016757">
    <property type="term" value="F:glycosyltransferase activity"/>
    <property type="evidence" value="ECO:0007669"/>
    <property type="project" value="UniProtKB-KW"/>
</dbReference>
<dbReference type="PANTHER" id="PTHR31933">
    <property type="entry name" value="O-FUCOSYLTRANSFERASE 2-RELATED"/>
    <property type="match status" value="1"/>
</dbReference>
<evidence type="ECO:0000256" key="6">
    <source>
        <dbReference type="ARBA" id="ARBA00030350"/>
    </source>
</evidence>
<reference evidence="7 8" key="1">
    <citation type="journal article" date="2024" name="Plant J.">
        <title>Genome sequences and population genomics reveal climatic adaptation and genomic divergence between two closely related sweetgum species.</title>
        <authorList>
            <person name="Xu W.Q."/>
            <person name="Ren C.Q."/>
            <person name="Zhang X.Y."/>
            <person name="Comes H.P."/>
            <person name="Liu X.H."/>
            <person name="Li Y.G."/>
            <person name="Kettle C.J."/>
            <person name="Jalonen R."/>
            <person name="Gaisberger H."/>
            <person name="Ma Y.Z."/>
            <person name="Qiu Y.X."/>
        </authorList>
    </citation>
    <scope>NUCLEOTIDE SEQUENCE [LARGE SCALE GENOMIC DNA]</scope>
    <source>
        <strain evidence="7">Hangzhou</strain>
    </source>
</reference>
<dbReference type="GO" id="GO:0006004">
    <property type="term" value="P:fucose metabolic process"/>
    <property type="evidence" value="ECO:0007669"/>
    <property type="project" value="UniProtKB-KW"/>
</dbReference>
<accession>A0AAP0N6R5</accession>
<keyword evidence="5" id="KW-0119">Carbohydrate metabolism</keyword>
<evidence type="ECO:0000256" key="3">
    <source>
        <dbReference type="ARBA" id="ARBA00022679"/>
    </source>
</evidence>
<proteinExistence type="inferred from homology"/>
<organism evidence="7 8">
    <name type="scientific">Liquidambar formosana</name>
    <name type="common">Formosan gum</name>
    <dbReference type="NCBI Taxonomy" id="63359"/>
    <lineage>
        <taxon>Eukaryota</taxon>
        <taxon>Viridiplantae</taxon>
        <taxon>Streptophyta</taxon>
        <taxon>Embryophyta</taxon>
        <taxon>Tracheophyta</taxon>
        <taxon>Spermatophyta</taxon>
        <taxon>Magnoliopsida</taxon>
        <taxon>eudicotyledons</taxon>
        <taxon>Gunneridae</taxon>
        <taxon>Pentapetalae</taxon>
        <taxon>Saxifragales</taxon>
        <taxon>Altingiaceae</taxon>
        <taxon>Liquidambar</taxon>
    </lineage>
</organism>
<dbReference type="InterPro" id="IPR052272">
    <property type="entry name" value="GT106_glycosyltransferase"/>
</dbReference>
<evidence type="ECO:0000256" key="5">
    <source>
        <dbReference type="ARBA" id="ARBA00023277"/>
    </source>
</evidence>
<dbReference type="PANTHER" id="PTHR31933:SF4">
    <property type="entry name" value="O-FUCOSYLTRANSFERASE 8"/>
    <property type="match status" value="1"/>
</dbReference>
<dbReference type="Pfam" id="PF10250">
    <property type="entry name" value="O-FucT"/>
    <property type="match status" value="1"/>
</dbReference>
<comment type="caution">
    <text evidence="7">The sequence shown here is derived from an EMBL/GenBank/DDBJ whole genome shotgun (WGS) entry which is preliminary data.</text>
</comment>
<evidence type="ECO:0000256" key="4">
    <source>
        <dbReference type="ARBA" id="ARBA00023253"/>
    </source>
</evidence>
<keyword evidence="8" id="KW-1185">Reference proteome</keyword>
<keyword evidence="4" id="KW-0294">Fucose metabolism</keyword>
<dbReference type="EMBL" id="JBBPBK010000016">
    <property type="protein sequence ID" value="KAK9267573.1"/>
    <property type="molecule type" value="Genomic_DNA"/>
</dbReference>
<evidence type="ECO:0000313" key="7">
    <source>
        <dbReference type="EMBL" id="KAK9267573.1"/>
    </source>
</evidence>
<keyword evidence="3" id="KW-0808">Transferase</keyword>